<dbReference type="Ensembl" id="ENSCSET00000012339.1">
    <property type="protein sequence ID" value="ENSCSEP00000012195.1"/>
    <property type="gene ID" value="ENSCSEG00000007868.1"/>
</dbReference>
<dbReference type="InterPro" id="IPR043245">
    <property type="entry name" value="C8G"/>
</dbReference>
<dbReference type="AlphaFoldDB" id="A0A3P8VIA3"/>
<proteinExistence type="predicted"/>
<dbReference type="GO" id="GO:0072562">
    <property type="term" value="C:blood microparticle"/>
    <property type="evidence" value="ECO:0007669"/>
    <property type="project" value="TreeGrafter"/>
</dbReference>
<evidence type="ECO:0000256" key="1">
    <source>
        <dbReference type="SAM" id="MobiDB-lite"/>
    </source>
</evidence>
<dbReference type="KEGG" id="csem:103376893"/>
<dbReference type="OrthoDB" id="9941609at2759"/>
<evidence type="ECO:0000259" key="3">
    <source>
        <dbReference type="Pfam" id="PF00061"/>
    </source>
</evidence>
<feature type="signal peptide" evidence="2">
    <location>
        <begin position="1"/>
        <end position="25"/>
    </location>
</feature>
<evidence type="ECO:0000313" key="5">
    <source>
        <dbReference type="Proteomes" id="UP000265120"/>
    </source>
</evidence>
<dbReference type="GO" id="GO:0070062">
    <property type="term" value="C:extracellular exosome"/>
    <property type="evidence" value="ECO:0007669"/>
    <property type="project" value="TreeGrafter"/>
</dbReference>
<protein>
    <submittedName>
        <fullName evidence="4">Complement component 8, gamma polypeptide</fullName>
    </submittedName>
</protein>
<dbReference type="STRING" id="244447.ENSCSEP00000012195"/>
<dbReference type="PANTHER" id="PTHR47304:SF1">
    <property type="entry name" value="COMPLEMENT COMPONENT C8 GAMMA CHAIN"/>
    <property type="match status" value="1"/>
</dbReference>
<dbReference type="GeneID" id="103376893"/>
<dbReference type="PANTHER" id="PTHR47304">
    <property type="entry name" value="COMPLEMENT COMPONENT C8 GAMMA CHAIN"/>
    <property type="match status" value="1"/>
</dbReference>
<keyword evidence="2" id="KW-0732">Signal</keyword>
<reference evidence="4 5" key="1">
    <citation type="journal article" date="2014" name="Nat. Genet.">
        <title>Whole-genome sequence of a flatfish provides insights into ZW sex chromosome evolution and adaptation to a benthic lifestyle.</title>
        <authorList>
            <person name="Chen S."/>
            <person name="Zhang G."/>
            <person name="Shao C."/>
            <person name="Huang Q."/>
            <person name="Liu G."/>
            <person name="Zhang P."/>
            <person name="Song W."/>
            <person name="An N."/>
            <person name="Chalopin D."/>
            <person name="Volff J.N."/>
            <person name="Hong Y."/>
            <person name="Li Q."/>
            <person name="Sha Z."/>
            <person name="Zhou H."/>
            <person name="Xie M."/>
            <person name="Yu Q."/>
            <person name="Liu Y."/>
            <person name="Xiang H."/>
            <person name="Wang N."/>
            <person name="Wu K."/>
            <person name="Yang C."/>
            <person name="Zhou Q."/>
            <person name="Liao X."/>
            <person name="Yang L."/>
            <person name="Hu Q."/>
            <person name="Zhang J."/>
            <person name="Meng L."/>
            <person name="Jin L."/>
            <person name="Tian Y."/>
            <person name="Lian J."/>
            <person name="Yang J."/>
            <person name="Miao G."/>
            <person name="Liu S."/>
            <person name="Liang Z."/>
            <person name="Yan F."/>
            <person name="Li Y."/>
            <person name="Sun B."/>
            <person name="Zhang H."/>
            <person name="Zhang J."/>
            <person name="Zhu Y."/>
            <person name="Du M."/>
            <person name="Zhao Y."/>
            <person name="Schartl M."/>
            <person name="Tang Q."/>
            <person name="Wang J."/>
        </authorList>
    </citation>
    <scope>NUCLEOTIDE SEQUENCE</scope>
</reference>
<dbReference type="Gene3D" id="2.40.128.20">
    <property type="match status" value="1"/>
</dbReference>
<dbReference type="OMA" id="YPVYGFC"/>
<dbReference type="GO" id="GO:0001848">
    <property type="term" value="F:complement binding"/>
    <property type="evidence" value="ECO:0007669"/>
    <property type="project" value="TreeGrafter"/>
</dbReference>
<reference evidence="4" key="3">
    <citation type="submission" date="2025-09" db="UniProtKB">
        <authorList>
            <consortium name="Ensembl"/>
        </authorList>
    </citation>
    <scope>IDENTIFICATION</scope>
</reference>
<dbReference type="GO" id="GO:0005579">
    <property type="term" value="C:membrane attack complex"/>
    <property type="evidence" value="ECO:0007669"/>
    <property type="project" value="InterPro"/>
</dbReference>
<feature type="region of interest" description="Disordered" evidence="1">
    <location>
        <begin position="28"/>
        <end position="51"/>
    </location>
</feature>
<dbReference type="SUPFAM" id="SSF50814">
    <property type="entry name" value="Lipocalins"/>
    <property type="match status" value="1"/>
</dbReference>
<name>A0A3P8VIA3_CYNSE</name>
<dbReference type="InterPro" id="IPR000566">
    <property type="entry name" value="Lipocln_cytosolic_FA-bd_dom"/>
</dbReference>
<reference evidence="4" key="2">
    <citation type="submission" date="2025-08" db="UniProtKB">
        <authorList>
            <consortium name="Ensembl"/>
        </authorList>
    </citation>
    <scope>IDENTIFICATION</scope>
</reference>
<feature type="chain" id="PRO_5018320201" evidence="2">
    <location>
        <begin position="26"/>
        <end position="221"/>
    </location>
</feature>
<feature type="domain" description="Lipocalin/cytosolic fatty-acid binding" evidence="3">
    <location>
        <begin position="62"/>
        <end position="193"/>
    </location>
</feature>
<dbReference type="InParanoid" id="A0A3P8VIA3"/>
<dbReference type="RefSeq" id="XP_008305664.1">
    <property type="nucleotide sequence ID" value="XM_008307442.3"/>
</dbReference>
<dbReference type="FunCoup" id="A0A3P8VIA3">
    <property type="interactions" value="879"/>
</dbReference>
<dbReference type="GO" id="GO:0006956">
    <property type="term" value="P:complement activation"/>
    <property type="evidence" value="ECO:0007669"/>
    <property type="project" value="InterPro"/>
</dbReference>
<keyword evidence="5" id="KW-1185">Reference proteome</keyword>
<evidence type="ECO:0000256" key="2">
    <source>
        <dbReference type="SAM" id="SignalP"/>
    </source>
</evidence>
<organism evidence="4 5">
    <name type="scientific">Cynoglossus semilaevis</name>
    <name type="common">Tongue sole</name>
    <dbReference type="NCBI Taxonomy" id="244447"/>
    <lineage>
        <taxon>Eukaryota</taxon>
        <taxon>Metazoa</taxon>
        <taxon>Chordata</taxon>
        <taxon>Craniata</taxon>
        <taxon>Vertebrata</taxon>
        <taxon>Euteleostomi</taxon>
        <taxon>Actinopterygii</taxon>
        <taxon>Neopterygii</taxon>
        <taxon>Teleostei</taxon>
        <taxon>Neoteleostei</taxon>
        <taxon>Acanthomorphata</taxon>
        <taxon>Carangaria</taxon>
        <taxon>Pleuronectiformes</taxon>
        <taxon>Pleuronectoidei</taxon>
        <taxon>Cynoglossidae</taxon>
        <taxon>Cynoglossinae</taxon>
        <taxon>Cynoglossus</taxon>
    </lineage>
</organism>
<evidence type="ECO:0000313" key="4">
    <source>
        <dbReference type="Ensembl" id="ENSCSEP00000012195.1"/>
    </source>
</evidence>
<accession>A0A3P8VIA3</accession>
<dbReference type="GeneTree" id="ENSGT00440000034309"/>
<dbReference type="InterPro" id="IPR012674">
    <property type="entry name" value="Calycin"/>
</dbReference>
<sequence length="221" mass="24749">MAGVWQCLLATLALMCVCLWGVSEAVGGAASRPRPKRPTRKPKEPPTEVTTPAQDVDIDQMTGTWYLLNTASKCSYLINHGTKVEPTVIHITRLSPTEQTLSVSTKTRHGHQCWEILQVYNLTPTPGRLILKGARAELNTDIIIGETDYNSYAVIYYQKRGKITMKLYGRSVDELSEPMLAKFEQLAEKQKFGLAYLFPFPTYSHCGDVDKDHIINCIPTC</sequence>
<dbReference type="Pfam" id="PF00061">
    <property type="entry name" value="Lipocalin"/>
    <property type="match status" value="1"/>
</dbReference>
<dbReference type="CTD" id="733"/>
<dbReference type="Proteomes" id="UP000265120">
    <property type="component" value="Chromosome 3"/>
</dbReference>